<dbReference type="FunFam" id="3.40.50.300:FF:000093">
    <property type="entry name" value="Fidgetin-like 1"/>
    <property type="match status" value="1"/>
</dbReference>
<feature type="compositionally biased region" description="Basic and acidic residues" evidence="4">
    <location>
        <begin position="117"/>
        <end position="127"/>
    </location>
</feature>
<keyword evidence="3" id="KW-0067">ATP-binding</keyword>
<accession>A0A8T0DLD6</accession>
<dbReference type="GO" id="GO:0008568">
    <property type="term" value="F:microtubule severing ATPase activity"/>
    <property type="evidence" value="ECO:0007669"/>
    <property type="project" value="TreeGrafter"/>
</dbReference>
<feature type="compositionally biased region" description="Polar residues" evidence="4">
    <location>
        <begin position="56"/>
        <end position="65"/>
    </location>
</feature>
<protein>
    <recommendedName>
        <fullName evidence="5">AAA+ ATPase domain-containing protein</fullName>
    </recommendedName>
</protein>
<gene>
    <name evidence="6" type="ORF">P879_05489</name>
</gene>
<dbReference type="GO" id="GO:0016887">
    <property type="term" value="F:ATP hydrolysis activity"/>
    <property type="evidence" value="ECO:0007669"/>
    <property type="project" value="InterPro"/>
</dbReference>
<dbReference type="Pfam" id="PF09336">
    <property type="entry name" value="Vps4_C"/>
    <property type="match status" value="1"/>
</dbReference>
<sequence length="428" mass="47167">MSRPGSKRPAQGLTPPSVQPVVGVDSELSKRPNIDKEQPVIQTNHPFRTAGAVLQQNIQSKQTDSYRPLASGYGASRRTLGGRRGPSHHFVPPVPSGLNSATNGDSPDCSFPNVSQSKEDGPPLGDERLRQFDQKTVDMIMSEIMGAKSPVTWDDIAGLEFQKKALQEVVILPMLRPDLFTGLRGPPKGLLLFGPPGTGKTLIGRCIASQSNSTFFSISASSLTSKWVGEGEKMVRALFVIARIHQPAVIFIDEVDSLLTQRSETEHESSRRIKTEFLVQLDGVATGQDERLLFVGATNRPQELDEAARRRFVKRLYIPLPDLKARRQIVEHLLKQQRHRLATTDFAVVAQRTKGYSGADMANLCREAAMGPIRSLSLETIQSIACDEVRPVELSDFEAALSQVRASVSTGDLEHYLKWNKQYGSFEA</sequence>
<dbReference type="GO" id="GO:0005524">
    <property type="term" value="F:ATP binding"/>
    <property type="evidence" value="ECO:0007669"/>
    <property type="project" value="UniProtKB-KW"/>
</dbReference>
<evidence type="ECO:0000313" key="7">
    <source>
        <dbReference type="Proteomes" id="UP000699462"/>
    </source>
</evidence>
<evidence type="ECO:0000256" key="3">
    <source>
        <dbReference type="ARBA" id="ARBA00022840"/>
    </source>
</evidence>
<evidence type="ECO:0000259" key="5">
    <source>
        <dbReference type="SMART" id="SM00382"/>
    </source>
</evidence>
<dbReference type="Pfam" id="PF00004">
    <property type="entry name" value="AAA"/>
    <property type="match status" value="1"/>
</dbReference>
<dbReference type="InterPro" id="IPR027417">
    <property type="entry name" value="P-loop_NTPase"/>
</dbReference>
<feature type="region of interest" description="Disordered" evidence="4">
    <location>
        <begin position="56"/>
        <end position="127"/>
    </location>
</feature>
<keyword evidence="7" id="KW-1185">Reference proteome</keyword>
<reference evidence="6 7" key="1">
    <citation type="submission" date="2019-07" db="EMBL/GenBank/DDBJ databases">
        <title>Annotation for the trematode Paragonimus westermani.</title>
        <authorList>
            <person name="Choi Y.-J."/>
        </authorList>
    </citation>
    <scope>NUCLEOTIDE SEQUENCE [LARGE SCALE GENOMIC DNA]</scope>
    <source>
        <strain evidence="6">180907_Pwestermani</strain>
    </source>
</reference>
<dbReference type="InterPro" id="IPR003593">
    <property type="entry name" value="AAA+_ATPase"/>
</dbReference>
<dbReference type="InterPro" id="IPR003959">
    <property type="entry name" value="ATPase_AAA_core"/>
</dbReference>
<dbReference type="Gene3D" id="3.40.50.300">
    <property type="entry name" value="P-loop containing nucleotide triphosphate hydrolases"/>
    <property type="match status" value="1"/>
</dbReference>
<feature type="region of interest" description="Disordered" evidence="4">
    <location>
        <begin position="1"/>
        <end position="43"/>
    </location>
</feature>
<feature type="domain" description="AAA+ ATPase" evidence="5">
    <location>
        <begin position="186"/>
        <end position="322"/>
    </location>
</feature>
<organism evidence="6 7">
    <name type="scientific">Paragonimus westermani</name>
    <dbReference type="NCBI Taxonomy" id="34504"/>
    <lineage>
        <taxon>Eukaryota</taxon>
        <taxon>Metazoa</taxon>
        <taxon>Spiralia</taxon>
        <taxon>Lophotrochozoa</taxon>
        <taxon>Platyhelminthes</taxon>
        <taxon>Trematoda</taxon>
        <taxon>Digenea</taxon>
        <taxon>Plagiorchiida</taxon>
        <taxon>Troglotremata</taxon>
        <taxon>Troglotrematidae</taxon>
        <taxon>Paragonimus</taxon>
    </lineage>
</organism>
<dbReference type="OrthoDB" id="10251136at2759"/>
<dbReference type="InterPro" id="IPR041569">
    <property type="entry name" value="AAA_lid_3"/>
</dbReference>
<evidence type="ECO:0000256" key="4">
    <source>
        <dbReference type="SAM" id="MobiDB-lite"/>
    </source>
</evidence>
<dbReference type="FunFam" id="1.10.8.60:FF:000022">
    <property type="entry name" value="Fidgetin like 1"/>
    <property type="match status" value="1"/>
</dbReference>
<name>A0A8T0DLD6_9TREM</name>
<dbReference type="PANTHER" id="PTHR23074:SF17">
    <property type="entry name" value="FIDGETIN-LIKE PROTEIN 1"/>
    <property type="match status" value="1"/>
</dbReference>
<feature type="compositionally biased region" description="Basic and acidic residues" evidence="4">
    <location>
        <begin position="27"/>
        <end position="38"/>
    </location>
</feature>
<dbReference type="InterPro" id="IPR050304">
    <property type="entry name" value="MT-severing_AAA_ATPase"/>
</dbReference>
<dbReference type="Pfam" id="PF17862">
    <property type="entry name" value="AAA_lid_3"/>
    <property type="match status" value="1"/>
</dbReference>
<dbReference type="InterPro" id="IPR015415">
    <property type="entry name" value="Spast_Vps4_C"/>
</dbReference>
<comment type="similarity">
    <text evidence="1">Belongs to the AAA ATPase family.</text>
</comment>
<evidence type="ECO:0000313" key="6">
    <source>
        <dbReference type="EMBL" id="KAF8568092.1"/>
    </source>
</evidence>
<dbReference type="SUPFAM" id="SSF52540">
    <property type="entry name" value="P-loop containing nucleoside triphosphate hydrolases"/>
    <property type="match status" value="1"/>
</dbReference>
<dbReference type="AlphaFoldDB" id="A0A8T0DLD6"/>
<dbReference type="EMBL" id="JTDF01003106">
    <property type="protein sequence ID" value="KAF8568092.1"/>
    <property type="molecule type" value="Genomic_DNA"/>
</dbReference>
<dbReference type="Proteomes" id="UP000699462">
    <property type="component" value="Unassembled WGS sequence"/>
</dbReference>
<evidence type="ECO:0000256" key="2">
    <source>
        <dbReference type="ARBA" id="ARBA00022741"/>
    </source>
</evidence>
<comment type="caution">
    <text evidence="6">The sequence shown here is derived from an EMBL/GenBank/DDBJ whole genome shotgun (WGS) entry which is preliminary data.</text>
</comment>
<evidence type="ECO:0000256" key="1">
    <source>
        <dbReference type="ARBA" id="ARBA00006914"/>
    </source>
</evidence>
<dbReference type="SMART" id="SM00382">
    <property type="entry name" value="AAA"/>
    <property type="match status" value="1"/>
</dbReference>
<keyword evidence="2" id="KW-0547">Nucleotide-binding</keyword>
<dbReference type="PANTHER" id="PTHR23074">
    <property type="entry name" value="AAA DOMAIN-CONTAINING"/>
    <property type="match status" value="1"/>
</dbReference>
<dbReference type="Gene3D" id="1.10.8.60">
    <property type="match status" value="1"/>
</dbReference>
<proteinExistence type="inferred from homology"/>